<dbReference type="Gene3D" id="1.10.10.10">
    <property type="entry name" value="Winged helix-like DNA-binding domain superfamily/Winged helix DNA-binding domain"/>
    <property type="match status" value="1"/>
</dbReference>
<gene>
    <name evidence="6" type="ORF">R3Q16_31795</name>
</gene>
<sequence length="290" mass="31387">MSVVLDITTLRSFTSIADYGGFRHAAEALDLSQSAISQHVRRLERTVGRALVERHGRGSRFTADGELLLGRARAILAVHDDAVTHLRITAEPEGKTTFTIGAPEHAADVILPRINTTLRDQYPGCSVYFRIDRAARLREYLEDGTVDVALFLGELGAGHFLPAGDLPLAWYASPTWQRLSGVVPLVSIDKPCTLRHRALSTLAHHDLPADVVCETGHLAGVLHATRAGLGVALLAQLGQPPEGLEQRLDLPPVEPESLHVRASIMSRPGVALVVADAAREALNSYYLNNS</sequence>
<evidence type="ECO:0000256" key="4">
    <source>
        <dbReference type="ARBA" id="ARBA00023163"/>
    </source>
</evidence>
<dbReference type="SUPFAM" id="SSF46785">
    <property type="entry name" value="Winged helix' DNA-binding domain"/>
    <property type="match status" value="1"/>
</dbReference>
<dbReference type="Pfam" id="PF03466">
    <property type="entry name" value="LysR_substrate"/>
    <property type="match status" value="1"/>
</dbReference>
<dbReference type="SUPFAM" id="SSF53850">
    <property type="entry name" value="Periplasmic binding protein-like II"/>
    <property type="match status" value="1"/>
</dbReference>
<evidence type="ECO:0000256" key="3">
    <source>
        <dbReference type="ARBA" id="ARBA00023125"/>
    </source>
</evidence>
<dbReference type="InterPro" id="IPR005119">
    <property type="entry name" value="LysR_subst-bd"/>
</dbReference>
<comment type="similarity">
    <text evidence="1">Belongs to the LysR transcriptional regulatory family.</text>
</comment>
<dbReference type="PANTHER" id="PTHR30579:SF7">
    <property type="entry name" value="HTH-TYPE TRANSCRIPTIONAL REGULATOR LRHA-RELATED"/>
    <property type="match status" value="1"/>
</dbReference>
<organism evidence="6 7">
    <name type="scientific">Rhodococcus globerulus</name>
    <dbReference type="NCBI Taxonomy" id="33008"/>
    <lineage>
        <taxon>Bacteria</taxon>
        <taxon>Bacillati</taxon>
        <taxon>Actinomycetota</taxon>
        <taxon>Actinomycetes</taxon>
        <taxon>Mycobacteriales</taxon>
        <taxon>Nocardiaceae</taxon>
        <taxon>Rhodococcus</taxon>
    </lineage>
</organism>
<protein>
    <submittedName>
        <fullName evidence="6">LysR family transcriptional regulator</fullName>
    </submittedName>
</protein>
<keyword evidence="7" id="KW-1185">Reference proteome</keyword>
<evidence type="ECO:0000259" key="5">
    <source>
        <dbReference type="PROSITE" id="PS50931"/>
    </source>
</evidence>
<dbReference type="EMBL" id="JAWLKB010000034">
    <property type="protein sequence ID" value="MDV6271209.1"/>
    <property type="molecule type" value="Genomic_DNA"/>
</dbReference>
<feature type="domain" description="HTH lysR-type" evidence="5">
    <location>
        <begin position="5"/>
        <end position="62"/>
    </location>
</feature>
<dbReference type="InterPro" id="IPR036390">
    <property type="entry name" value="WH_DNA-bd_sf"/>
</dbReference>
<proteinExistence type="inferred from homology"/>
<dbReference type="Pfam" id="PF00126">
    <property type="entry name" value="HTH_1"/>
    <property type="match status" value="1"/>
</dbReference>
<dbReference type="PRINTS" id="PR00039">
    <property type="entry name" value="HTHLYSR"/>
</dbReference>
<evidence type="ECO:0000256" key="2">
    <source>
        <dbReference type="ARBA" id="ARBA00023015"/>
    </source>
</evidence>
<dbReference type="InterPro" id="IPR000847">
    <property type="entry name" value="LysR_HTH_N"/>
</dbReference>
<dbReference type="RefSeq" id="WP_317545670.1">
    <property type="nucleotide sequence ID" value="NZ_JAWLKB010000034.1"/>
</dbReference>
<accession>A0ABU4C4J1</accession>
<evidence type="ECO:0000313" key="7">
    <source>
        <dbReference type="Proteomes" id="UP001185927"/>
    </source>
</evidence>
<keyword evidence="3" id="KW-0238">DNA-binding</keyword>
<dbReference type="Gene3D" id="3.40.190.10">
    <property type="entry name" value="Periplasmic binding protein-like II"/>
    <property type="match status" value="2"/>
</dbReference>
<evidence type="ECO:0000256" key="1">
    <source>
        <dbReference type="ARBA" id="ARBA00009437"/>
    </source>
</evidence>
<dbReference type="PROSITE" id="PS50931">
    <property type="entry name" value="HTH_LYSR"/>
    <property type="match status" value="1"/>
</dbReference>
<name>A0ABU4C4J1_RHOGO</name>
<dbReference type="CDD" id="cd05466">
    <property type="entry name" value="PBP2_LTTR_substrate"/>
    <property type="match status" value="1"/>
</dbReference>
<dbReference type="InterPro" id="IPR050176">
    <property type="entry name" value="LTTR"/>
</dbReference>
<keyword evidence="2" id="KW-0805">Transcription regulation</keyword>
<dbReference type="PANTHER" id="PTHR30579">
    <property type="entry name" value="TRANSCRIPTIONAL REGULATOR"/>
    <property type="match status" value="1"/>
</dbReference>
<comment type="caution">
    <text evidence="6">The sequence shown here is derived from an EMBL/GenBank/DDBJ whole genome shotgun (WGS) entry which is preliminary data.</text>
</comment>
<reference evidence="6 7" key="1">
    <citation type="submission" date="2023-10" db="EMBL/GenBank/DDBJ databases">
        <title>Development of a sustainable strategy for remediation of hydrocarbon-contaminated territories based on the waste exchange concept.</title>
        <authorList>
            <person name="Krivoruchko A."/>
        </authorList>
    </citation>
    <scope>NUCLEOTIDE SEQUENCE [LARGE SCALE GENOMIC DNA]</scope>
    <source>
        <strain evidence="6 7">IEGM 1203</strain>
    </source>
</reference>
<dbReference type="InterPro" id="IPR036388">
    <property type="entry name" value="WH-like_DNA-bd_sf"/>
</dbReference>
<keyword evidence="4" id="KW-0804">Transcription</keyword>
<dbReference type="Proteomes" id="UP001185927">
    <property type="component" value="Unassembled WGS sequence"/>
</dbReference>
<evidence type="ECO:0000313" key="6">
    <source>
        <dbReference type="EMBL" id="MDV6271209.1"/>
    </source>
</evidence>